<proteinExistence type="predicted"/>
<sequence>MKVREFTSVAIKQQKRLIKSTMIRVENYSEKNGNRTLT</sequence>
<protein>
    <submittedName>
        <fullName evidence="1">Uncharacterized protein</fullName>
    </submittedName>
</protein>
<keyword evidence="2" id="KW-1185">Reference proteome</keyword>
<organism evidence="1 2">
    <name type="scientific">Pseudomonas phage vB_Paer_PsCh</name>
    <dbReference type="NCBI Taxonomy" id="2924906"/>
    <lineage>
        <taxon>Viruses</taxon>
        <taxon>Duplodnaviria</taxon>
        <taxon>Heunggongvirae</taxon>
        <taxon>Uroviricota</taxon>
        <taxon>Caudoviricetes</taxon>
        <taxon>Vandenendeviridae</taxon>
        <taxon>Skurskavirinae</taxon>
        <taxon>Pakpunavirus</taxon>
        <taxon>Pakpunavirus PsCh</taxon>
    </lineage>
</organism>
<name>A0AAE9GMH9_9CAUD</name>
<accession>A0AAE9GMH9</accession>
<gene>
    <name evidence="1" type="ORF">vBPaerPsCh_178c</name>
</gene>
<dbReference type="Proteomes" id="UP001219087">
    <property type="component" value="Segment"/>
</dbReference>
<evidence type="ECO:0000313" key="1">
    <source>
        <dbReference type="EMBL" id="UOL48009.1"/>
    </source>
</evidence>
<reference evidence="1 2" key="1">
    <citation type="submission" date="2022-02" db="EMBL/GenBank/DDBJ databases">
        <authorList>
            <person name="Akremi I."/>
            <person name="Wagemans J."/>
        </authorList>
    </citation>
    <scope>NUCLEOTIDE SEQUENCE [LARGE SCALE GENOMIC DNA]</scope>
</reference>
<dbReference type="EMBL" id="OM870969">
    <property type="protein sequence ID" value="UOL48009.1"/>
    <property type="molecule type" value="Genomic_DNA"/>
</dbReference>
<evidence type="ECO:0000313" key="2">
    <source>
        <dbReference type="Proteomes" id="UP001219087"/>
    </source>
</evidence>